<dbReference type="EMBL" id="BARV01006076">
    <property type="protein sequence ID" value="GAI07631.1"/>
    <property type="molecule type" value="Genomic_DNA"/>
</dbReference>
<evidence type="ECO:0000256" key="1">
    <source>
        <dbReference type="ARBA" id="ARBA00008984"/>
    </source>
</evidence>
<dbReference type="PANTHER" id="PTHR33279:SF6">
    <property type="entry name" value="SULFUR CARRIER PROTEIN YEDF-RELATED"/>
    <property type="match status" value="1"/>
</dbReference>
<dbReference type="AlphaFoldDB" id="X1LP79"/>
<comment type="caution">
    <text evidence="3">The sequence shown here is derived from an EMBL/GenBank/DDBJ whole genome shotgun (WGS) entry which is preliminary data.</text>
</comment>
<sequence>MKADATLDCIGLYCPMPIYHTANKLKELEVGQVLEILADDEGIKEDMPAWCQVTGNELLGIEEKAGQYKVYVKKSK</sequence>
<dbReference type="Gene3D" id="3.30.110.40">
    <property type="entry name" value="TusA-like domain"/>
    <property type="match status" value="1"/>
</dbReference>
<feature type="domain" description="UPF0033" evidence="2">
    <location>
        <begin position="6"/>
        <end position="74"/>
    </location>
</feature>
<dbReference type="SUPFAM" id="SSF64307">
    <property type="entry name" value="SirA-like"/>
    <property type="match status" value="1"/>
</dbReference>
<name>X1LP79_9ZZZZ</name>
<comment type="similarity">
    <text evidence="1">Belongs to the sulfur carrier protein TusA family.</text>
</comment>
<organism evidence="3">
    <name type="scientific">marine sediment metagenome</name>
    <dbReference type="NCBI Taxonomy" id="412755"/>
    <lineage>
        <taxon>unclassified sequences</taxon>
        <taxon>metagenomes</taxon>
        <taxon>ecological metagenomes</taxon>
    </lineage>
</organism>
<dbReference type="Pfam" id="PF01206">
    <property type="entry name" value="TusA"/>
    <property type="match status" value="1"/>
</dbReference>
<dbReference type="CDD" id="cd00291">
    <property type="entry name" value="SirA_YedF_YeeD"/>
    <property type="match status" value="1"/>
</dbReference>
<protein>
    <recommendedName>
        <fullName evidence="2">UPF0033 domain-containing protein</fullName>
    </recommendedName>
</protein>
<reference evidence="3" key="1">
    <citation type="journal article" date="2014" name="Front. Microbiol.">
        <title>High frequency of phylogenetically diverse reductive dehalogenase-homologous genes in deep subseafloor sedimentary metagenomes.</title>
        <authorList>
            <person name="Kawai M."/>
            <person name="Futagami T."/>
            <person name="Toyoda A."/>
            <person name="Takaki Y."/>
            <person name="Nishi S."/>
            <person name="Hori S."/>
            <person name="Arai W."/>
            <person name="Tsubouchi T."/>
            <person name="Morono Y."/>
            <person name="Uchiyama I."/>
            <person name="Ito T."/>
            <person name="Fujiyama A."/>
            <person name="Inagaki F."/>
            <person name="Takami H."/>
        </authorList>
    </citation>
    <scope>NUCLEOTIDE SEQUENCE</scope>
    <source>
        <strain evidence="3">Expedition CK06-06</strain>
    </source>
</reference>
<gene>
    <name evidence="3" type="ORF">S06H3_12410</name>
</gene>
<proteinExistence type="inferred from homology"/>
<dbReference type="InterPro" id="IPR001455">
    <property type="entry name" value="TusA-like"/>
</dbReference>
<evidence type="ECO:0000259" key="2">
    <source>
        <dbReference type="Pfam" id="PF01206"/>
    </source>
</evidence>
<dbReference type="PANTHER" id="PTHR33279">
    <property type="entry name" value="SULFUR CARRIER PROTEIN YEDF-RELATED"/>
    <property type="match status" value="1"/>
</dbReference>
<accession>X1LP79</accession>
<dbReference type="InterPro" id="IPR036868">
    <property type="entry name" value="TusA-like_sf"/>
</dbReference>
<evidence type="ECO:0000313" key="3">
    <source>
        <dbReference type="EMBL" id="GAI07631.1"/>
    </source>
</evidence>